<evidence type="ECO:0000313" key="2">
    <source>
        <dbReference type="EMBL" id="KEZ45679.1"/>
    </source>
</evidence>
<dbReference type="KEGG" id="sapo:SAPIO_CDS1450"/>
<dbReference type="RefSeq" id="XP_016645478.1">
    <property type="nucleotide sequence ID" value="XM_016784721.1"/>
</dbReference>
<evidence type="ECO:0000313" key="3">
    <source>
        <dbReference type="Proteomes" id="UP000028545"/>
    </source>
</evidence>
<sequence length="80" mass="8964">MVQFKTSFLSTLLLDPIQPEDLHFRYLTSTTTHAVSPYIAKVTSSVAPKTRKKDEFETVERYENPSEDPSEAFGVPAGQS</sequence>
<feature type="region of interest" description="Disordered" evidence="1">
    <location>
        <begin position="50"/>
        <end position="80"/>
    </location>
</feature>
<dbReference type="GeneID" id="27720522"/>
<organism evidence="2 3">
    <name type="scientific">Pseudallescheria apiosperma</name>
    <name type="common">Scedosporium apiospermum</name>
    <dbReference type="NCBI Taxonomy" id="563466"/>
    <lineage>
        <taxon>Eukaryota</taxon>
        <taxon>Fungi</taxon>
        <taxon>Dikarya</taxon>
        <taxon>Ascomycota</taxon>
        <taxon>Pezizomycotina</taxon>
        <taxon>Sordariomycetes</taxon>
        <taxon>Hypocreomycetidae</taxon>
        <taxon>Microascales</taxon>
        <taxon>Microascaceae</taxon>
        <taxon>Scedosporium</taxon>
    </lineage>
</organism>
<name>A0A084GEB7_PSEDA</name>
<comment type="caution">
    <text evidence="2">The sequence shown here is derived from an EMBL/GenBank/DDBJ whole genome shotgun (WGS) entry which is preliminary data.</text>
</comment>
<dbReference type="VEuPathDB" id="FungiDB:SAPIO_CDS1450"/>
<reference evidence="2 3" key="1">
    <citation type="journal article" date="2014" name="Genome Announc.">
        <title>Draft genome sequence of the pathogenic fungus Scedosporium apiospermum.</title>
        <authorList>
            <person name="Vandeputte P."/>
            <person name="Ghamrawi S."/>
            <person name="Rechenmann M."/>
            <person name="Iltis A."/>
            <person name="Giraud S."/>
            <person name="Fleury M."/>
            <person name="Thornton C."/>
            <person name="Delhaes L."/>
            <person name="Meyer W."/>
            <person name="Papon N."/>
            <person name="Bouchara J.P."/>
        </authorList>
    </citation>
    <scope>NUCLEOTIDE SEQUENCE [LARGE SCALE GENOMIC DNA]</scope>
    <source>
        <strain evidence="2 3">IHEM 14462</strain>
    </source>
</reference>
<evidence type="ECO:0000256" key="1">
    <source>
        <dbReference type="SAM" id="MobiDB-lite"/>
    </source>
</evidence>
<proteinExistence type="predicted"/>
<dbReference type="Proteomes" id="UP000028545">
    <property type="component" value="Unassembled WGS sequence"/>
</dbReference>
<accession>A0A084GEB7</accession>
<dbReference type="HOGENOM" id="CLU_2591136_0_0_1"/>
<dbReference type="AlphaFoldDB" id="A0A084GEB7"/>
<protein>
    <submittedName>
        <fullName evidence="2">Uncharacterized protein</fullName>
    </submittedName>
</protein>
<dbReference type="EMBL" id="JOWA01000066">
    <property type="protein sequence ID" value="KEZ45679.1"/>
    <property type="molecule type" value="Genomic_DNA"/>
</dbReference>
<feature type="compositionally biased region" description="Basic and acidic residues" evidence="1">
    <location>
        <begin position="52"/>
        <end position="64"/>
    </location>
</feature>
<gene>
    <name evidence="2" type="ORF">SAPIO_CDS1450</name>
</gene>
<keyword evidence="3" id="KW-1185">Reference proteome</keyword>